<name>A0A1Y1WW68_9FUNG</name>
<gene>
    <name evidence="2" type="ORF">BCR32DRAFT_282872</name>
</gene>
<protein>
    <recommendedName>
        <fullName evidence="4">Lipoprotein</fullName>
    </recommendedName>
</protein>
<evidence type="ECO:0008006" key="4">
    <source>
        <dbReference type="Google" id="ProtNLM"/>
    </source>
</evidence>
<evidence type="ECO:0000313" key="3">
    <source>
        <dbReference type="Proteomes" id="UP000193944"/>
    </source>
</evidence>
<sequence length="116" mass="13084">MKSLSFVLVILILLSCVFSKNINLSSNDEEINSSWKTVITHLFDNENVLNNENGLQRRKKDECHCICQMVGIDLDKLTTEVDGAFSIIKLIYKVMLSPLAAVAAVMNYEIYLIDSL</sequence>
<reference evidence="2 3" key="2">
    <citation type="submission" date="2016-08" db="EMBL/GenBank/DDBJ databases">
        <title>Pervasive Adenine N6-methylation of Active Genes in Fungi.</title>
        <authorList>
            <consortium name="DOE Joint Genome Institute"/>
            <person name="Mondo S.J."/>
            <person name="Dannebaum R.O."/>
            <person name="Kuo R.C."/>
            <person name="Labutti K."/>
            <person name="Haridas S."/>
            <person name="Kuo A."/>
            <person name="Salamov A."/>
            <person name="Ahrendt S.R."/>
            <person name="Lipzen A."/>
            <person name="Sullivan W."/>
            <person name="Andreopoulos W.B."/>
            <person name="Clum A."/>
            <person name="Lindquist E."/>
            <person name="Daum C."/>
            <person name="Ramamoorthy G.K."/>
            <person name="Gryganskyi A."/>
            <person name="Culley D."/>
            <person name="Magnuson J.K."/>
            <person name="James T.Y."/>
            <person name="O'Malley M.A."/>
            <person name="Stajich J.E."/>
            <person name="Spatafora J.W."/>
            <person name="Visel A."/>
            <person name="Grigoriev I.V."/>
        </authorList>
    </citation>
    <scope>NUCLEOTIDE SEQUENCE [LARGE SCALE GENOMIC DNA]</scope>
    <source>
        <strain evidence="2 3">S4</strain>
    </source>
</reference>
<keyword evidence="3" id="KW-1185">Reference proteome</keyword>
<feature type="signal peptide" evidence="1">
    <location>
        <begin position="1"/>
        <end position="19"/>
    </location>
</feature>
<proteinExistence type="predicted"/>
<evidence type="ECO:0000256" key="1">
    <source>
        <dbReference type="SAM" id="SignalP"/>
    </source>
</evidence>
<dbReference type="EMBL" id="MCFG01000234">
    <property type="protein sequence ID" value="ORX77797.1"/>
    <property type="molecule type" value="Genomic_DNA"/>
</dbReference>
<reference evidence="2 3" key="1">
    <citation type="submission" date="2016-08" db="EMBL/GenBank/DDBJ databases">
        <title>A Parts List for Fungal Cellulosomes Revealed by Comparative Genomics.</title>
        <authorList>
            <consortium name="DOE Joint Genome Institute"/>
            <person name="Haitjema C.H."/>
            <person name="Gilmore S.P."/>
            <person name="Henske J.K."/>
            <person name="Solomon K.V."/>
            <person name="De Groot R."/>
            <person name="Kuo A."/>
            <person name="Mondo S.J."/>
            <person name="Salamov A.A."/>
            <person name="Labutti K."/>
            <person name="Zhao Z."/>
            <person name="Chiniquy J."/>
            <person name="Barry K."/>
            <person name="Brewer H.M."/>
            <person name="Purvine S.O."/>
            <person name="Wright A.T."/>
            <person name="Boxma B."/>
            <person name="Van Alen T."/>
            <person name="Hackstein J.H."/>
            <person name="Baker S.E."/>
            <person name="Grigoriev I.V."/>
            <person name="O'Malley M.A."/>
        </authorList>
    </citation>
    <scope>NUCLEOTIDE SEQUENCE [LARGE SCALE GENOMIC DNA]</scope>
    <source>
        <strain evidence="2 3">S4</strain>
    </source>
</reference>
<dbReference type="AlphaFoldDB" id="A0A1Y1WW68"/>
<dbReference type="Proteomes" id="UP000193944">
    <property type="component" value="Unassembled WGS sequence"/>
</dbReference>
<evidence type="ECO:0000313" key="2">
    <source>
        <dbReference type="EMBL" id="ORX77797.1"/>
    </source>
</evidence>
<keyword evidence="1" id="KW-0732">Signal</keyword>
<accession>A0A1Y1WW68</accession>
<organism evidence="2 3">
    <name type="scientific">Anaeromyces robustus</name>
    <dbReference type="NCBI Taxonomy" id="1754192"/>
    <lineage>
        <taxon>Eukaryota</taxon>
        <taxon>Fungi</taxon>
        <taxon>Fungi incertae sedis</taxon>
        <taxon>Chytridiomycota</taxon>
        <taxon>Chytridiomycota incertae sedis</taxon>
        <taxon>Neocallimastigomycetes</taxon>
        <taxon>Neocallimastigales</taxon>
        <taxon>Neocallimastigaceae</taxon>
        <taxon>Anaeromyces</taxon>
    </lineage>
</organism>
<dbReference type="PROSITE" id="PS51257">
    <property type="entry name" value="PROKAR_LIPOPROTEIN"/>
    <property type="match status" value="1"/>
</dbReference>
<feature type="chain" id="PRO_5012349971" description="Lipoprotein" evidence="1">
    <location>
        <begin position="20"/>
        <end position="116"/>
    </location>
</feature>
<comment type="caution">
    <text evidence="2">The sequence shown here is derived from an EMBL/GenBank/DDBJ whole genome shotgun (WGS) entry which is preliminary data.</text>
</comment>